<evidence type="ECO:0000313" key="2">
    <source>
        <dbReference type="Proteomes" id="UP001732700"/>
    </source>
</evidence>
<sequence>MVGFLLLLLLMPLSAAATAEICGSGGNYTANGTYQSNLAAMATTLASNASSSSQLFAAGSTGQSPDEVHALALCRGDFANDTACRVCVAASFQDAQQACPNRKAATVYYEVDNAEQPGCVVGFSGEDGFLNPANGIADNATLFDAWNPSSISGDVVPADVHNLLTVTAQDAAADMARRYATTVMDSVPTLYSLAQCTPDLSAGDCLNCLQRLIGMVNDTVSMRVGGRIFVLRCNIRFEQFMFFDQPTRRISPSSIAPAPGSKRGGIKPWVIAICVASPIALVASICFILYRRRLLGRRHKNGTVRLGEKSSHNSRGGDHELVWEMGAEFSVYDFNEILEATSNFSEENKLGQGGFGPVYKGYFPDRTEIAVKRLASNSGQGFIEFKNEVELIARLQHRNLVRLLGCCSQGEEKILVYEYLPNKSLDFFIFDQNQKVLIDWNKRLAIIKGIAEGLLYLHKHSRLRVIHRDLKPSNVLLDNEMNPKISDFGLARIFTSNNIEENTTRRVVGTYGYMAPEYASEGLFSIKSDVFSFGVLILEIVSGKRNSGSNQCGVFINFIGYAWQLWEEGRWIELIDAFLLPKCDSEEMMRCINIALLCVQENASDRPTMLDVITMLSSETMIQRKPKHPPYFNLRVGNEDTSATTPLPFADLVDTKTIQEHQGLPLLPLRRLGRGVAPEARRISLAAAASVCTRSTPARCFLDDLVHLEHVCLHRTVADVEQGIYQENQEHYPDPSLASTELPGKHYHMLAYI</sequence>
<evidence type="ECO:0000313" key="1">
    <source>
        <dbReference type="EnsemblPlants" id="AVESA.00010b.r2.7DG1334320.1.CDS"/>
    </source>
</evidence>
<organism evidence="1 2">
    <name type="scientific">Avena sativa</name>
    <name type="common">Oat</name>
    <dbReference type="NCBI Taxonomy" id="4498"/>
    <lineage>
        <taxon>Eukaryota</taxon>
        <taxon>Viridiplantae</taxon>
        <taxon>Streptophyta</taxon>
        <taxon>Embryophyta</taxon>
        <taxon>Tracheophyta</taxon>
        <taxon>Spermatophyta</taxon>
        <taxon>Magnoliopsida</taxon>
        <taxon>Liliopsida</taxon>
        <taxon>Poales</taxon>
        <taxon>Poaceae</taxon>
        <taxon>BOP clade</taxon>
        <taxon>Pooideae</taxon>
        <taxon>Poodae</taxon>
        <taxon>Poeae</taxon>
        <taxon>Poeae Chloroplast Group 1 (Aveneae type)</taxon>
        <taxon>Aveninae</taxon>
        <taxon>Avena</taxon>
    </lineage>
</organism>
<proteinExistence type="predicted"/>
<accession>A0ACD6ACQ2</accession>
<dbReference type="Proteomes" id="UP001732700">
    <property type="component" value="Chromosome 7D"/>
</dbReference>
<dbReference type="EnsemblPlants" id="AVESA.00010b.r2.7DG1334320.1">
    <property type="protein sequence ID" value="AVESA.00010b.r2.7DG1334320.1.CDS"/>
    <property type="gene ID" value="AVESA.00010b.r2.7DG1334320"/>
</dbReference>
<reference evidence="1" key="2">
    <citation type="submission" date="2025-09" db="UniProtKB">
        <authorList>
            <consortium name="EnsemblPlants"/>
        </authorList>
    </citation>
    <scope>IDENTIFICATION</scope>
</reference>
<protein>
    <submittedName>
        <fullName evidence="1">Uncharacterized protein</fullName>
    </submittedName>
</protein>
<name>A0ACD6ACQ2_AVESA</name>
<keyword evidence="2" id="KW-1185">Reference proteome</keyword>
<reference evidence="1" key="1">
    <citation type="submission" date="2021-05" db="EMBL/GenBank/DDBJ databases">
        <authorList>
            <person name="Scholz U."/>
            <person name="Mascher M."/>
            <person name="Fiebig A."/>
        </authorList>
    </citation>
    <scope>NUCLEOTIDE SEQUENCE [LARGE SCALE GENOMIC DNA]</scope>
</reference>